<dbReference type="InterPro" id="IPR051162">
    <property type="entry name" value="T4SS_component"/>
</dbReference>
<dbReference type="AlphaFoldDB" id="A0A0M4REE3"/>
<dbReference type="Pfam" id="PF19044">
    <property type="entry name" value="P-loop_TraG"/>
    <property type="match status" value="1"/>
</dbReference>
<keyword evidence="3" id="KW-0067">ATP-binding</keyword>
<dbReference type="RefSeq" id="WP_060675896.1">
    <property type="nucleotide sequence ID" value="NZ_CP012713.1"/>
</dbReference>
<reference evidence="6 7" key="1">
    <citation type="submission" date="2015-09" db="EMBL/GenBank/DDBJ databases">
        <authorList>
            <person name="Jackson K.R."/>
            <person name="Lunt B.L."/>
            <person name="Fisher J.N.B."/>
            <person name="Gardner A.V."/>
            <person name="Bailey M.E."/>
            <person name="Deus L.M."/>
            <person name="Earl A.S."/>
            <person name="Gibby P.D."/>
            <person name="Hartmann K.A."/>
            <person name="Liu J.E."/>
            <person name="Manci A.M."/>
            <person name="Nielsen D.A."/>
            <person name="Solomon M.B."/>
            <person name="Breakwell D.P."/>
            <person name="Burnett S.H."/>
            <person name="Grose J.H."/>
        </authorList>
    </citation>
    <scope>NUCLEOTIDE SEQUENCE [LARGE SCALE GENOMIC DNA]</scope>
    <source>
        <strain evidence="6 7">KCOM 1279</strain>
    </source>
</reference>
<gene>
    <name evidence="6" type="ORF">RN98_03805</name>
</gene>
<evidence type="ECO:0000256" key="4">
    <source>
        <dbReference type="SAM" id="Coils"/>
    </source>
</evidence>
<dbReference type="InterPro" id="IPR043964">
    <property type="entry name" value="P-loop_TraG"/>
</dbReference>
<dbReference type="InterPro" id="IPR003593">
    <property type="entry name" value="AAA+_ATPase"/>
</dbReference>
<feature type="coiled-coil region" evidence="4">
    <location>
        <begin position="504"/>
        <end position="550"/>
    </location>
</feature>
<evidence type="ECO:0000313" key="7">
    <source>
        <dbReference type="Proteomes" id="UP000063147"/>
    </source>
</evidence>
<feature type="domain" description="AAA+ ATPase" evidence="5">
    <location>
        <begin position="438"/>
        <end position="729"/>
    </location>
</feature>
<organism evidence="6">
    <name type="scientific">Fusobacterium animalis</name>
    <dbReference type="NCBI Taxonomy" id="76859"/>
    <lineage>
        <taxon>Bacteria</taxon>
        <taxon>Fusobacteriati</taxon>
        <taxon>Fusobacteriota</taxon>
        <taxon>Fusobacteriia</taxon>
        <taxon>Fusobacteriales</taxon>
        <taxon>Fusobacteriaceae</taxon>
        <taxon>Fusobacterium</taxon>
    </lineage>
</organism>
<dbReference type="PANTHER" id="PTHR30121">
    <property type="entry name" value="UNCHARACTERIZED PROTEIN YJGR-RELATED"/>
    <property type="match status" value="1"/>
</dbReference>
<dbReference type="PATRIC" id="fig|76859.3.peg.751"/>
<dbReference type="InterPro" id="IPR018145">
    <property type="entry name" value="CagE_TrbE_VirB_cntrl_dom"/>
</dbReference>
<dbReference type="Gene3D" id="3.40.50.300">
    <property type="entry name" value="P-loop containing nucleotide triphosphate hydrolases"/>
    <property type="match status" value="2"/>
</dbReference>
<dbReference type="Proteomes" id="UP000063147">
    <property type="component" value="Chromosome"/>
</dbReference>
<dbReference type="SUPFAM" id="SSF52540">
    <property type="entry name" value="P-loop containing nucleoside triphosphate hydrolases"/>
    <property type="match status" value="1"/>
</dbReference>
<name>A0A0M4REE3_9FUSO</name>
<proteinExistence type="inferred from homology"/>
<evidence type="ECO:0000259" key="5">
    <source>
        <dbReference type="SMART" id="SM00382"/>
    </source>
</evidence>
<dbReference type="EMBL" id="CP012713">
    <property type="protein sequence ID" value="ALF17336.1"/>
    <property type="molecule type" value="Genomic_DNA"/>
</dbReference>
<comment type="similarity">
    <text evidence="1">Belongs to the TrbE/VirB4 family.</text>
</comment>
<dbReference type="SMART" id="SM00382">
    <property type="entry name" value="AAA"/>
    <property type="match status" value="1"/>
</dbReference>
<dbReference type="OrthoDB" id="9816422at2"/>
<evidence type="ECO:0000313" key="6">
    <source>
        <dbReference type="EMBL" id="ALF17336.1"/>
    </source>
</evidence>
<keyword evidence="2" id="KW-0547">Nucleotide-binding</keyword>
<dbReference type="PANTHER" id="PTHR30121:SF12">
    <property type="entry name" value="TYPE IV SECRETION SYSTEM PROTEIN CAGE"/>
    <property type="match status" value="1"/>
</dbReference>
<dbReference type="InterPro" id="IPR027417">
    <property type="entry name" value="P-loop_NTPase"/>
</dbReference>
<protein>
    <submittedName>
        <fullName evidence="6">ATPase</fullName>
    </submittedName>
</protein>
<dbReference type="GO" id="GO:0005524">
    <property type="term" value="F:ATP binding"/>
    <property type="evidence" value="ECO:0007669"/>
    <property type="project" value="UniProtKB-KW"/>
</dbReference>
<keyword evidence="4" id="KW-0175">Coiled coil</keyword>
<dbReference type="Pfam" id="PF03135">
    <property type="entry name" value="CagE_TrbE_VirB"/>
    <property type="match status" value="2"/>
</dbReference>
<sequence length="822" mass="94849">MIKEYQNEKNKLSTYVPWIAMIDKEAIILNKNGTFQKTLKFRGHDLDSATMYELRNSDARLNDVLRRLDGGWTMHIEAKRVRSKEYSTNEIDNFALKLIDNERKEKFESGNYFENEYYLTLTYLTPIDAEKKIKKFFVDEVEFSKKLDKSLETFKKEFKEIRGLFEELFLEVEDLTAEETYTYLHSCVSSKNQKVIVPEVPMYIANYLCDCDLVGGLKPTLGGKHFRCISLQGFPNFTIPCMFDELNRLGIEYRWVTRFMFLSKNEALSKLEKKWKATFNGRISMLKRFMMEITGEKEPNKVDEDALEKADEINTQLNLTRADILTQGFYSCAIIVYGNTLEEVDEKTQKIEKLINGMGFITINESINCVETFLGAIPGNIYNNVRIPILNSISLCHLLPTSSVWGGDEWNKYLDEPALIYTQTAGSTPFRFNLHIGDIAHTCIVGPTGAGKSTFLQLINAQYKKYKNSKIFIFDKGGSARILTYAVGGTFFDLGTDNLSFQPLRNIGFNKENVEKEIEKEELKKNIKLSEKERERIIEKERIRAQLELEWANEWLLEIFEQEGIELKQIQKTKLWEALELLASNSDPKFRTMSSLKINLNDRDLKDTLEKYTVKGALGKYFDSEEENISFSNWQVFEMEKIMNNKSAITPLLSYLFHKIEGYLTGDPSIIVLDESWIFIDNALFAGKIRDWLKTLRKKNTGVIFATQELKDILDSSLFTTILDACKTKIFLPNENAEADNYLPIYEKFGLNNKEIKILAKASPRKDYYYKSTKGSRLFQLALGKNTLKLVGANDPEIQKEARELYEVLGGGEKFTKAYLGI</sequence>
<evidence type="ECO:0000256" key="3">
    <source>
        <dbReference type="ARBA" id="ARBA00022840"/>
    </source>
</evidence>
<evidence type="ECO:0000256" key="2">
    <source>
        <dbReference type="ARBA" id="ARBA00022741"/>
    </source>
</evidence>
<accession>A0A0M4REE3</accession>
<evidence type="ECO:0000256" key="1">
    <source>
        <dbReference type="ARBA" id="ARBA00006512"/>
    </source>
</evidence>